<feature type="region of interest" description="Disordered" evidence="1">
    <location>
        <begin position="1"/>
        <end position="21"/>
    </location>
</feature>
<feature type="compositionally biased region" description="Basic residues" evidence="1">
    <location>
        <begin position="1"/>
        <end position="12"/>
    </location>
</feature>
<name>A0ABN9Q7Z1_9DINO</name>
<accession>A0ABN9Q7Z1</accession>
<dbReference type="SUPFAM" id="SSF53448">
    <property type="entry name" value="Nucleotide-diphospho-sugar transferases"/>
    <property type="match status" value="1"/>
</dbReference>
<keyword evidence="3" id="KW-1185">Reference proteome</keyword>
<organism evidence="2 3">
    <name type="scientific">Prorocentrum cordatum</name>
    <dbReference type="NCBI Taxonomy" id="2364126"/>
    <lineage>
        <taxon>Eukaryota</taxon>
        <taxon>Sar</taxon>
        <taxon>Alveolata</taxon>
        <taxon>Dinophyceae</taxon>
        <taxon>Prorocentrales</taxon>
        <taxon>Prorocentraceae</taxon>
        <taxon>Prorocentrum</taxon>
    </lineage>
</organism>
<evidence type="ECO:0000256" key="1">
    <source>
        <dbReference type="SAM" id="MobiDB-lite"/>
    </source>
</evidence>
<gene>
    <name evidence="2" type="ORF">PCOR1329_LOCUS7746</name>
</gene>
<sequence>MRRALLKHRSHPSRPYDSPGNCFGTSQRVDIPPTFVQLPVYCILLDSDAFVVQPFTIVDSGAKLPRGLAFSSELDEDGVKPLNAGVSLLNVPFLRESIDEFQEFAFNHTDSDFVNGLGDQGAFLDFYGKDIEFLNPRFNMKPYYKNEANWNHTYIVQYHGLKPHEQIAYWFDGTCEPLQCYLISKFSDSPYEYEAMVEFARAAALEGPGSGSRHLTPPLRPMSPQ</sequence>
<dbReference type="Proteomes" id="UP001189429">
    <property type="component" value="Unassembled WGS sequence"/>
</dbReference>
<evidence type="ECO:0000313" key="3">
    <source>
        <dbReference type="Proteomes" id="UP001189429"/>
    </source>
</evidence>
<dbReference type="EMBL" id="CAUYUJ010002112">
    <property type="protein sequence ID" value="CAK0799226.1"/>
    <property type="molecule type" value="Genomic_DNA"/>
</dbReference>
<protein>
    <submittedName>
        <fullName evidence="2">Uncharacterized protein</fullName>
    </submittedName>
</protein>
<dbReference type="InterPro" id="IPR029044">
    <property type="entry name" value="Nucleotide-diphossugar_trans"/>
</dbReference>
<reference evidence="2" key="1">
    <citation type="submission" date="2023-10" db="EMBL/GenBank/DDBJ databases">
        <authorList>
            <person name="Chen Y."/>
            <person name="Shah S."/>
            <person name="Dougan E. K."/>
            <person name="Thang M."/>
            <person name="Chan C."/>
        </authorList>
    </citation>
    <scope>NUCLEOTIDE SEQUENCE [LARGE SCALE GENOMIC DNA]</scope>
</reference>
<evidence type="ECO:0000313" key="2">
    <source>
        <dbReference type="EMBL" id="CAK0799226.1"/>
    </source>
</evidence>
<dbReference type="Gene3D" id="3.90.550.10">
    <property type="entry name" value="Spore Coat Polysaccharide Biosynthesis Protein SpsA, Chain A"/>
    <property type="match status" value="1"/>
</dbReference>
<proteinExistence type="predicted"/>
<comment type="caution">
    <text evidence="2">The sequence shown here is derived from an EMBL/GenBank/DDBJ whole genome shotgun (WGS) entry which is preliminary data.</text>
</comment>